<comment type="caution">
    <text evidence="2">The sequence shown here is derived from an EMBL/GenBank/DDBJ whole genome shotgun (WGS) entry which is preliminary data.</text>
</comment>
<organism evidence="2 3">
    <name type="scientific">Clostridium fungisolvens</name>
    <dbReference type="NCBI Taxonomy" id="1604897"/>
    <lineage>
        <taxon>Bacteria</taxon>
        <taxon>Bacillati</taxon>
        <taxon>Bacillota</taxon>
        <taxon>Clostridia</taxon>
        <taxon>Eubacteriales</taxon>
        <taxon>Clostridiaceae</taxon>
        <taxon>Clostridium</taxon>
    </lineage>
</organism>
<feature type="coiled-coil region" evidence="1">
    <location>
        <begin position="409"/>
        <end position="529"/>
    </location>
</feature>
<reference evidence="2 3" key="1">
    <citation type="submission" date="2020-07" db="EMBL/GenBank/DDBJ databases">
        <title>A new beta-1,3-glucan-decomposing anaerobic bacterium isolated from anoxic soil subjected to biological soil disinfestation.</title>
        <authorList>
            <person name="Ueki A."/>
            <person name="Tonouchi A."/>
        </authorList>
    </citation>
    <scope>NUCLEOTIDE SEQUENCE [LARGE SCALE GENOMIC DNA]</scope>
    <source>
        <strain evidence="2 3">TW1</strain>
    </source>
</reference>
<dbReference type="SUPFAM" id="SSF58104">
    <property type="entry name" value="Methyl-accepting chemotaxis protein (MCP) signaling domain"/>
    <property type="match status" value="1"/>
</dbReference>
<gene>
    <name evidence="2" type="ORF">bsdtw1_03265</name>
</gene>
<dbReference type="RefSeq" id="WP_183278536.1">
    <property type="nucleotide sequence ID" value="NZ_BLZR01000001.1"/>
</dbReference>
<dbReference type="Proteomes" id="UP000580568">
    <property type="component" value="Unassembled WGS sequence"/>
</dbReference>
<sequence>MLANKYNEYALEIGNSIWYFYQNESQICLRVFDNNGFGNERVIIDSCKALLSVILTKNDTIYIFTQNLNNSIIMHCMNDETLTSSIITNNHLSNDYIEIISLNNYLNIIYSKTTDSTTFLYHRLITSDLKLTPPLMLDLIDNSIPYSFTSCTVGNNIYLCYNKKMKNSCLGFRKYDAVKNNWEGFNILDTSYLPIEDYSFIVADGEILSYCYKVNSQKRGQLKYGYGIPSNLVRNSINSNSRLLACSTAFFHGKFFFTSVTDQIISTKIIDFLKGDSGSNDIQLEPNNLIFKVKYQSNNPIVVNDIFFSKNNNSNMIIGSSYYIDLSLSDKERPDVTTDPIGDNSLKMSALKLVEYEKQLFERQQYIATLENTIKDLKYKTTLNEDKMKNLSKATNTNDEENLKLKANIASLYQNLLNKETKITELEKRLADKHSALSTYKNKIEELNKVISDLDSQVNANKSNSNFNELQSLKSSQANQIATLTKTIETLKEQLTSKEKTLSSITQKNLELLNQVNNLNSALEELSAKQKRSSFIKRIFNDED</sequence>
<evidence type="ECO:0000256" key="1">
    <source>
        <dbReference type="SAM" id="Coils"/>
    </source>
</evidence>
<protein>
    <submittedName>
        <fullName evidence="2">Uncharacterized protein</fullName>
    </submittedName>
</protein>
<evidence type="ECO:0000313" key="3">
    <source>
        <dbReference type="Proteomes" id="UP000580568"/>
    </source>
</evidence>
<dbReference type="Gene3D" id="1.10.287.1490">
    <property type="match status" value="1"/>
</dbReference>
<dbReference type="AlphaFoldDB" id="A0A6V8SK63"/>
<keyword evidence="1" id="KW-0175">Coiled coil</keyword>
<evidence type="ECO:0000313" key="2">
    <source>
        <dbReference type="EMBL" id="GFP77151.1"/>
    </source>
</evidence>
<keyword evidence="3" id="KW-1185">Reference proteome</keyword>
<dbReference type="EMBL" id="BLZR01000001">
    <property type="protein sequence ID" value="GFP77151.1"/>
    <property type="molecule type" value="Genomic_DNA"/>
</dbReference>
<accession>A0A6V8SK63</accession>
<name>A0A6V8SK63_9CLOT</name>
<proteinExistence type="predicted"/>